<gene>
    <name evidence="1" type="ORF">WM41_1125</name>
</gene>
<proteinExistence type="predicted"/>
<accession>A0ABR5V9U0</accession>
<protein>
    <submittedName>
        <fullName evidence="1">Uncharacterized protein</fullName>
    </submittedName>
</protein>
<reference evidence="1 2" key="1">
    <citation type="journal article" date="2016" name="Int. J. Syst. Evol. Microbiol.">
        <title>Resolving the Complexity of Human Skin Metagenomes Using Single-Molecule Sequencing.</title>
        <authorList>
            <consortium name="NISC Comparative Sequencing Program"/>
            <person name="Tsai Y.C."/>
            <person name="Conlan S."/>
            <person name="Deming C."/>
            <person name="Segre J.A."/>
            <person name="Kong H.H."/>
            <person name="Korlach J."/>
            <person name="Oh J."/>
        </authorList>
    </citation>
    <scope>NUCLEOTIDE SEQUENCE [LARGE SCALE GENOMIC DNA]</scope>
    <source>
        <strain evidence="1 2">1B08</strain>
    </source>
</reference>
<evidence type="ECO:0000313" key="2">
    <source>
        <dbReference type="Proteomes" id="UP000070339"/>
    </source>
</evidence>
<evidence type="ECO:0000313" key="1">
    <source>
        <dbReference type="EMBL" id="KXU18108.1"/>
    </source>
</evidence>
<name>A0ABR5V9U0_9CORY</name>
<keyword evidence="2" id="KW-1185">Reference proteome</keyword>
<sequence length="42" mass="4584">MGHVGAGIGIWNREYVKRIDFSASVGKFTNSSDRPVMKTTGI</sequence>
<dbReference type="Proteomes" id="UP000070339">
    <property type="component" value="Unassembled WGS sequence"/>
</dbReference>
<dbReference type="EMBL" id="LTEB01000026">
    <property type="protein sequence ID" value="KXU18108.1"/>
    <property type="molecule type" value="Genomic_DNA"/>
</dbReference>
<comment type="caution">
    <text evidence="1">The sequence shown here is derived from an EMBL/GenBank/DDBJ whole genome shotgun (WGS) entry which is preliminary data.</text>
</comment>
<organism evidence="1 2">
    <name type="scientific">Corynebacterium simulans</name>
    <dbReference type="NCBI Taxonomy" id="146827"/>
    <lineage>
        <taxon>Bacteria</taxon>
        <taxon>Bacillati</taxon>
        <taxon>Actinomycetota</taxon>
        <taxon>Actinomycetes</taxon>
        <taxon>Mycobacteriales</taxon>
        <taxon>Corynebacteriaceae</taxon>
        <taxon>Corynebacterium</taxon>
    </lineage>
</organism>